<proteinExistence type="predicted"/>
<dbReference type="InterPro" id="IPR007472">
    <property type="entry name" value="N-end_Aminoacyl_Trfase_C"/>
</dbReference>
<dbReference type="PANTHER" id="PTHR34322">
    <property type="entry name" value="TRANSPOSASE, Y1_TNP DOMAIN-CONTAINING"/>
    <property type="match status" value="1"/>
</dbReference>
<dbReference type="GO" id="GO:0003677">
    <property type="term" value="F:DNA binding"/>
    <property type="evidence" value="ECO:0007669"/>
    <property type="project" value="InterPro"/>
</dbReference>
<dbReference type="EMBL" id="BAOS01000022">
    <property type="protein sequence ID" value="GAX61337.1"/>
    <property type="molecule type" value="Genomic_DNA"/>
</dbReference>
<keyword evidence="4" id="KW-1185">Reference proteome</keyword>
<reference evidence="4" key="1">
    <citation type="journal article" date="2017" name="Environ. Microbiol. Rep.">
        <title>Genetic Diversity of Marine Anaerobic Ammonium-Oxidizing Bacteria as Revealed by Genomic and Proteomic Analyses of 'Candidatus Scalindua japonica'.</title>
        <authorList>
            <person name="Oshiki M."/>
            <person name="Mizuto K."/>
            <person name="Kimura Z."/>
            <person name="Kindaichi T."/>
            <person name="Satoh H."/>
            <person name="Okabe S."/>
        </authorList>
    </citation>
    <scope>NUCLEOTIDE SEQUENCE [LARGE SCALE GENOMIC DNA]</scope>
    <source>
        <strain evidence="4">husup-a2</strain>
    </source>
</reference>
<evidence type="ECO:0000259" key="2">
    <source>
        <dbReference type="Pfam" id="PF04377"/>
    </source>
</evidence>
<dbReference type="InterPro" id="IPR036515">
    <property type="entry name" value="Transposase_17_sf"/>
</dbReference>
<organism evidence="3 4">
    <name type="scientific">Candidatus Scalindua japonica</name>
    <dbReference type="NCBI Taxonomy" id="1284222"/>
    <lineage>
        <taxon>Bacteria</taxon>
        <taxon>Pseudomonadati</taxon>
        <taxon>Planctomycetota</taxon>
        <taxon>Candidatus Brocadiia</taxon>
        <taxon>Candidatus Brocadiales</taxon>
        <taxon>Candidatus Scalinduaceae</taxon>
        <taxon>Candidatus Scalindua</taxon>
    </lineage>
</organism>
<dbReference type="GO" id="GO:0004057">
    <property type="term" value="F:arginyl-tRNA--protein transferase activity"/>
    <property type="evidence" value="ECO:0007669"/>
    <property type="project" value="InterPro"/>
</dbReference>
<comment type="caution">
    <text evidence="3">The sequence shown here is derived from an EMBL/GenBank/DDBJ whole genome shotgun (WGS) entry which is preliminary data.</text>
</comment>
<dbReference type="OrthoDB" id="278793at2"/>
<dbReference type="SUPFAM" id="SSF55729">
    <property type="entry name" value="Acyl-CoA N-acyltransferases (Nat)"/>
    <property type="match status" value="1"/>
</dbReference>
<gene>
    <name evidence="3" type="ORF">SCALIN_C22_0047</name>
</gene>
<feature type="domain" description="N-end aminoacyl transferase N-terminal" evidence="1">
    <location>
        <begin position="15"/>
        <end position="82"/>
    </location>
</feature>
<keyword evidence="3" id="KW-0808">Transferase</keyword>
<dbReference type="AlphaFoldDB" id="A0A286TZN1"/>
<dbReference type="InterPro" id="IPR007471">
    <property type="entry name" value="N-end_Aminoacyl_Trfase_N"/>
</dbReference>
<name>A0A286TZN1_9BACT</name>
<evidence type="ECO:0000313" key="4">
    <source>
        <dbReference type="Proteomes" id="UP000218542"/>
    </source>
</evidence>
<feature type="domain" description="N-end rule aminoacyl transferase C-terminal" evidence="2">
    <location>
        <begin position="107"/>
        <end position="181"/>
    </location>
</feature>
<protein>
    <submittedName>
        <fullName evidence="3">Arginyltransferase</fullName>
    </submittedName>
</protein>
<dbReference type="Pfam" id="PF04377">
    <property type="entry name" value="ATE_C"/>
    <property type="match status" value="1"/>
</dbReference>
<dbReference type="Gene3D" id="3.30.70.1290">
    <property type="entry name" value="Transposase IS200-like"/>
    <property type="match status" value="1"/>
</dbReference>
<dbReference type="SUPFAM" id="SSF143422">
    <property type="entry name" value="Transposase IS200-like"/>
    <property type="match status" value="1"/>
</dbReference>
<accession>A0A286TZN1</accession>
<evidence type="ECO:0000313" key="3">
    <source>
        <dbReference type="EMBL" id="GAX61337.1"/>
    </source>
</evidence>
<dbReference type="GO" id="GO:0004803">
    <property type="term" value="F:transposase activity"/>
    <property type="evidence" value="ECO:0007669"/>
    <property type="project" value="InterPro"/>
</dbReference>
<dbReference type="Proteomes" id="UP000218542">
    <property type="component" value="Unassembled WGS sequence"/>
</dbReference>
<dbReference type="RefSeq" id="WP_096894726.1">
    <property type="nucleotide sequence ID" value="NZ_BAOS01000022.1"/>
</dbReference>
<dbReference type="GO" id="GO:0006313">
    <property type="term" value="P:DNA transposition"/>
    <property type="evidence" value="ECO:0007669"/>
    <property type="project" value="InterPro"/>
</dbReference>
<dbReference type="InterPro" id="IPR016181">
    <property type="entry name" value="Acyl_CoA_acyltransferase"/>
</dbReference>
<evidence type="ECO:0000259" key="1">
    <source>
        <dbReference type="Pfam" id="PF04376"/>
    </source>
</evidence>
<sequence length="327" mass="37957">MILHRELDIGELSLCPYMPDRKKQIKYFLASELDESEISFLLEKGWRKFGVYSFQPSCPDCQECIPIRVISDEFKPSKSQRRNLKKNSNIDVTFGPLKFSERAFGIYQDHSNQRFSQECTIEEFIEGFFSPSTPSLQSEYYLNDELIAVGFLDKGDDCLSSVYLIYDTKFSHLGLGTFSISHMQYSQYFNKKKNTSGHLWQGRFYSCVMDEDYLVAALRYVERNPVRAGIVRKPWRWKWSSAGVHVGQEDGVINLENITSLIDTTAEEWKEYINSDENDEKVEKIRKHTLLGRPLGTKDFVAKLGRRIGRVLNVLPRGRPKKQRGNK</sequence>
<dbReference type="PANTHER" id="PTHR34322:SF2">
    <property type="entry name" value="TRANSPOSASE IS200-LIKE DOMAIN-CONTAINING PROTEIN"/>
    <property type="match status" value="1"/>
</dbReference>
<dbReference type="Pfam" id="PF04376">
    <property type="entry name" value="ATE_N"/>
    <property type="match status" value="1"/>
</dbReference>